<comment type="caution">
    <text evidence="2">The sequence shown here is derived from an EMBL/GenBank/DDBJ whole genome shotgun (WGS) entry which is preliminary data.</text>
</comment>
<dbReference type="EMBL" id="JARKIK010004416">
    <property type="protein sequence ID" value="KAK8718727.1"/>
    <property type="molecule type" value="Genomic_DNA"/>
</dbReference>
<feature type="region of interest" description="Disordered" evidence="1">
    <location>
        <begin position="33"/>
        <end position="53"/>
    </location>
</feature>
<reference evidence="2 3" key="1">
    <citation type="journal article" date="2024" name="BMC Genomics">
        <title>Genome assembly of redclaw crayfish (Cherax quadricarinatus) provides insights into its immune adaptation and hypoxia tolerance.</title>
        <authorList>
            <person name="Liu Z."/>
            <person name="Zheng J."/>
            <person name="Li H."/>
            <person name="Fang K."/>
            <person name="Wang S."/>
            <person name="He J."/>
            <person name="Zhou D."/>
            <person name="Weng S."/>
            <person name="Chi M."/>
            <person name="Gu Z."/>
            <person name="He J."/>
            <person name="Li F."/>
            <person name="Wang M."/>
        </authorList>
    </citation>
    <scope>NUCLEOTIDE SEQUENCE [LARGE SCALE GENOMIC DNA]</scope>
    <source>
        <strain evidence="2">ZL_2023a</strain>
    </source>
</reference>
<protein>
    <submittedName>
        <fullName evidence="2">Uncharacterized protein</fullName>
    </submittedName>
</protein>
<gene>
    <name evidence="2" type="ORF">OTU49_014507</name>
</gene>
<evidence type="ECO:0000313" key="3">
    <source>
        <dbReference type="Proteomes" id="UP001445076"/>
    </source>
</evidence>
<feature type="non-terminal residue" evidence="2">
    <location>
        <position position="1"/>
    </location>
</feature>
<name>A0AAW0VP39_CHEQU</name>
<dbReference type="Proteomes" id="UP001445076">
    <property type="component" value="Unassembled WGS sequence"/>
</dbReference>
<accession>A0AAW0VP39</accession>
<sequence>NIYIYIERERDGKYLKLAVRSRKEVCICLSGRQQSHGALPAASSSSPPPAAASHRQVFLLAEAAGSTASGTSAAASRRQVFLLAEAAGSTASAASTAASRSLRPLPPCRSGRRILRLCSEAGVRRASL</sequence>
<evidence type="ECO:0000313" key="2">
    <source>
        <dbReference type="EMBL" id="KAK8718727.1"/>
    </source>
</evidence>
<proteinExistence type="predicted"/>
<keyword evidence="3" id="KW-1185">Reference proteome</keyword>
<organism evidence="2 3">
    <name type="scientific">Cherax quadricarinatus</name>
    <name type="common">Australian red claw crayfish</name>
    <dbReference type="NCBI Taxonomy" id="27406"/>
    <lineage>
        <taxon>Eukaryota</taxon>
        <taxon>Metazoa</taxon>
        <taxon>Ecdysozoa</taxon>
        <taxon>Arthropoda</taxon>
        <taxon>Crustacea</taxon>
        <taxon>Multicrustacea</taxon>
        <taxon>Malacostraca</taxon>
        <taxon>Eumalacostraca</taxon>
        <taxon>Eucarida</taxon>
        <taxon>Decapoda</taxon>
        <taxon>Pleocyemata</taxon>
        <taxon>Astacidea</taxon>
        <taxon>Parastacoidea</taxon>
        <taxon>Parastacidae</taxon>
        <taxon>Cherax</taxon>
    </lineage>
</organism>
<evidence type="ECO:0000256" key="1">
    <source>
        <dbReference type="SAM" id="MobiDB-lite"/>
    </source>
</evidence>
<dbReference type="AlphaFoldDB" id="A0AAW0VP39"/>